<dbReference type="CDD" id="cd02440">
    <property type="entry name" value="AdoMet_MTases"/>
    <property type="match status" value="1"/>
</dbReference>
<evidence type="ECO:0000259" key="2">
    <source>
        <dbReference type="Pfam" id="PF13649"/>
    </source>
</evidence>
<keyword evidence="4" id="KW-1185">Reference proteome</keyword>
<feature type="domain" description="Methyltransferase" evidence="2">
    <location>
        <begin position="51"/>
        <end position="147"/>
    </location>
</feature>
<dbReference type="PANTHER" id="PTHR43861">
    <property type="entry name" value="TRANS-ACONITATE 2-METHYLTRANSFERASE-RELATED"/>
    <property type="match status" value="1"/>
</dbReference>
<dbReference type="GO" id="GO:0032259">
    <property type="term" value="P:methylation"/>
    <property type="evidence" value="ECO:0007669"/>
    <property type="project" value="UniProtKB-KW"/>
</dbReference>
<sequence>MNIGTKILNQFKQPTGMLGILAGKIMAGRASNIERNEWTLSLLKLNSTDRVLEIGFGPGVAIEKASNIVKEGVIVGIDHSAIMMNQASKRNAKAIENGRVKLYPGSDMILPESELPFDKIYSVNVVQFWPEPTEVLKRLRKMLTPDGVIATTYMPRQLNEKYACSGITAGQITAWSEAAGFSEICVEEKVFNSAPAISVLAFNRHQNQASR</sequence>
<dbReference type="Proteomes" id="UP000184600">
    <property type="component" value="Unassembled WGS sequence"/>
</dbReference>
<dbReference type="Gene3D" id="3.40.50.150">
    <property type="entry name" value="Vaccinia Virus protein VP39"/>
    <property type="match status" value="1"/>
</dbReference>
<dbReference type="InterPro" id="IPR029063">
    <property type="entry name" value="SAM-dependent_MTases_sf"/>
</dbReference>
<keyword evidence="1 3" id="KW-0808">Transferase</keyword>
<dbReference type="SUPFAM" id="SSF53335">
    <property type="entry name" value="S-adenosyl-L-methionine-dependent methyltransferases"/>
    <property type="match status" value="1"/>
</dbReference>
<dbReference type="Pfam" id="PF13649">
    <property type="entry name" value="Methyltransf_25"/>
    <property type="match status" value="1"/>
</dbReference>
<organism evidence="3 4">
    <name type="scientific">Vibrio quintilis</name>
    <dbReference type="NCBI Taxonomy" id="1117707"/>
    <lineage>
        <taxon>Bacteria</taxon>
        <taxon>Pseudomonadati</taxon>
        <taxon>Pseudomonadota</taxon>
        <taxon>Gammaproteobacteria</taxon>
        <taxon>Vibrionales</taxon>
        <taxon>Vibrionaceae</taxon>
        <taxon>Vibrio</taxon>
    </lineage>
</organism>
<name>A0A1M7Z2N8_9VIBR</name>
<evidence type="ECO:0000313" key="3">
    <source>
        <dbReference type="EMBL" id="SHO59104.1"/>
    </source>
</evidence>
<protein>
    <submittedName>
        <fullName evidence="3">Demethylrebeccamycin-D-glucose O-methyltransferase</fullName>
        <ecNumber evidence="3">2.1.1.164</ecNumber>
    </submittedName>
</protein>
<dbReference type="OrthoDB" id="9801363at2"/>
<keyword evidence="3" id="KW-0489">Methyltransferase</keyword>
<dbReference type="AlphaFoldDB" id="A0A1M7Z2N8"/>
<evidence type="ECO:0000313" key="4">
    <source>
        <dbReference type="Proteomes" id="UP000184600"/>
    </source>
</evidence>
<gene>
    <name evidence="3" type="primary">rebM</name>
    <name evidence="3" type="ORF">VQ7734_04881</name>
</gene>
<accession>A0A1M7Z2N8</accession>
<dbReference type="GO" id="GO:0102082">
    <property type="term" value="F:demethylrebeccamycin--D-glucose O-methyltransferase activity"/>
    <property type="evidence" value="ECO:0007669"/>
    <property type="project" value="UniProtKB-EC"/>
</dbReference>
<dbReference type="STRING" id="1117707.VQ7734_04881"/>
<evidence type="ECO:0000256" key="1">
    <source>
        <dbReference type="ARBA" id="ARBA00022679"/>
    </source>
</evidence>
<dbReference type="RefSeq" id="WP_073586532.1">
    <property type="nucleotide sequence ID" value="NZ_AP024898.1"/>
</dbReference>
<reference evidence="4" key="1">
    <citation type="submission" date="2016-12" db="EMBL/GenBank/DDBJ databases">
        <authorList>
            <person name="Rodrigo-Torres L."/>
            <person name="Arahal R.D."/>
            <person name="Lucena T."/>
        </authorList>
    </citation>
    <scope>NUCLEOTIDE SEQUENCE [LARGE SCALE GENOMIC DNA]</scope>
</reference>
<dbReference type="EC" id="2.1.1.164" evidence="3"/>
<proteinExistence type="predicted"/>
<dbReference type="InterPro" id="IPR041698">
    <property type="entry name" value="Methyltransf_25"/>
</dbReference>
<dbReference type="EMBL" id="FRFG01000097">
    <property type="protein sequence ID" value="SHO59104.1"/>
    <property type="molecule type" value="Genomic_DNA"/>
</dbReference>